<dbReference type="Pfam" id="PF13966">
    <property type="entry name" value="zf-RVT"/>
    <property type="match status" value="1"/>
</dbReference>
<dbReference type="InterPro" id="IPR005135">
    <property type="entry name" value="Endo/exonuclease/phosphatase"/>
</dbReference>
<dbReference type="Pfam" id="PF17856">
    <property type="entry name" value="TIP49_C"/>
    <property type="match status" value="1"/>
</dbReference>
<dbReference type="GO" id="GO:0005524">
    <property type="term" value="F:ATP binding"/>
    <property type="evidence" value="ECO:0007669"/>
    <property type="project" value="UniProtKB-KW"/>
</dbReference>
<sequence length="2029" mass="228773">MDKVRIEEVQSTTKKQRIATHTHIKGLGLEANGRALPLAAGFVGQAEAREAAGLVVDMIRQKKMAGRALLLAGPPGTGKTALALGIAQELGSKACFFVMLPFCPMVGSEVYSSEVKKTEVLMENFRRAIGLRIKENKEVYEGEVTELSPEETESVTGGYGKSISHVIIGLKTVKGTKQLKLDPTIYDALIKEKVGNTKQVKIKESGKQHVNSVSLSKDGVRWLSKCVEEHVTREGEPSFLRTYRENDQGYVISRNGNNYGRFVELLAYGKGGLQGRLVIPEGQKQSGWRGFISELRCALEPNKTVNLVASKQINMNTQQEKELNHGNKVAGGGGPIAQPGRKKETVDHSWRDQLFPHMEISKSQKRQEQDSSDSRERAGKEKVVGFGAKVSDTDNGKSEVILKLKVKLTCDLAGNWTPSWVGLDDMDSKAPVTKPAHQPKLKKVWQPIGSRPVKDKQKETQVMPGGSGEPDLTKPKYDLKKPDLKKPEAKAPEISISNSFSIFQHGESSTTGEDRTRDPIGVSETEIENPDRRSQAEIRVVSEISSTEIENPDRRSQAEIRVLPHREESKGAIVVCESPDTITTLTNQLEVDRTWGSSSDWVLELRDGRRLSIPISLIRQPDVPTPVIPGMSLSGFGIMGPTVEDQHSMGSYMTSDAEENSEDDISLVWEDSEVVGDGCELVCWGDEVVPLEIEPLAISKPETISMEVGGVKEKEAIGQEDIPSEWVVGRSKRIGKLLGASYIGNEERVTRLLMEIDARRAQCASEGGMKSKIKAGRKGSRELKRLSCSINYESDSATARGNSRERVRYLLKSWKADIVCLQETKLDLIDRKIVRSLWGIPHVDWVYLGSVGASGGIILMWDRRVVEKLDAAVGHFSVSCKFRNVLDHKEWAFSGVYGPNSGRERPVLWEELAGVDSWWSVPWVIGGDFNVVRSPSERLGARHYTNAMHDFSDFISSCCLRDIPLEGGLFTWSNNRVNVAMSRIDRFLYSDNWEDLFPTIIQKKLPRLLSDHFPIILECGDFSRGKRPFRFENMWLKADGFKERVKRWWDAYIFQGTPSFIVACKLKALKTDLKKWNEEVFGNVGMRKNQLMFDLNEMDAVAELRPLTGEEYEKKALIAADLERTALLDEISWRQKSKALWLREGDKNTKFFHRIANSNRRYNSISTLSINGELSTNPAAISDHITLFYDRLFTEEESQRPLLDGLDFSMISDEDVAWLERSFDDDEVVGVVLGFNGDKAPGPDGFTMGFFQSCWEVVKADIMAFLNDFHGGRQILDSVLIANECLDSRVQQGDPGVLCKLDVEKAYDHVSWDFLLYLLTRGLRQGDPLSPLLFVIVMEALSRLLDRAVREGLCSGFTVGKTDETSLMINLSKSEIVSVGDVPNIEDIREILGCKLAILPMKYLGLPLGANFKDNSIWNSVLEKVERRLAGWKRLYLSKGGKPKYHLVKWSQICCPTQSGGLAVRDLRSFNTALLGKWLWRYGAERDALWRLVVDAKYGSLWGGWCSELGKGPYGVSVWKFIRRGWDNFLQHCAFVVGDGKRVKFWHDCWCGDRSLKGAFPELFAISGDREASVDDIMSFPNGILHWDIRFSRNVQDWELDSLSSFMELIYSIPSERLRSRQGWHSFLGQQLWENFLTIDNLRKRHLILVDWCCMCKRRGESVDHLLLHCSMAWELWSMVLGLFGVHWVMPCHVLDVWAGWQGCYGHHCNLVVWRMVPHCVMWCLWRERNARHFEDCERSVSALKLLFFQTLYDWVFAVAVGDVIYIEANSGAVKRVGRSDAFATEFDLEAEEYVPLPKGEVHKKKEIVQDVTLHDLDAANARPQGGQDILSLMGQMMKPRKTEITDKLRQEINKVVNRYIDEGVAELVPGVLFIDEVHMLDMECFSYLNRALESSLSPIVIFATNRGFCNVRGTDMNCPHGIPIDLLDRLVIIRTQTYDVADMIQILAIRSSVENLVIDDESLAYLGDICQRASLRHAVQLLSPSSIVAKIKEHDKICKEDIEEVSALYLDAKSSARLLQEHQEKYIA</sequence>
<evidence type="ECO:0000256" key="1">
    <source>
        <dbReference type="ARBA" id="ARBA00004123"/>
    </source>
</evidence>
<keyword evidence="7" id="KW-0067">ATP-binding</keyword>
<dbReference type="InterPro" id="IPR027417">
    <property type="entry name" value="P-loop_NTPase"/>
</dbReference>
<evidence type="ECO:0000256" key="2">
    <source>
        <dbReference type="ARBA" id="ARBA00007519"/>
    </source>
</evidence>
<feature type="domain" description="TIP49 P-loop" evidence="11">
    <location>
        <begin position="17"/>
        <end position="205"/>
    </location>
</feature>
<reference evidence="14" key="1">
    <citation type="submission" date="2018-02" db="EMBL/GenBank/DDBJ databases">
        <authorList>
            <person name="Cohen D.B."/>
            <person name="Kent A.D."/>
        </authorList>
    </citation>
    <scope>NUCLEOTIDE SEQUENCE</scope>
</reference>
<name>A0A2N9G4I4_FAGSY</name>
<dbReference type="CDD" id="cd01650">
    <property type="entry name" value="RT_nLTR_like"/>
    <property type="match status" value="1"/>
</dbReference>
<dbReference type="FunFam" id="1.10.8.60:FF:000010">
    <property type="entry name" value="RuvB-like helicase"/>
    <property type="match status" value="1"/>
</dbReference>
<evidence type="ECO:0000256" key="5">
    <source>
        <dbReference type="ARBA" id="ARBA00022801"/>
    </source>
</evidence>
<dbReference type="InterPro" id="IPR026960">
    <property type="entry name" value="RVT-Znf"/>
</dbReference>
<dbReference type="EMBL" id="OIVN01001465">
    <property type="protein sequence ID" value="SPC94269.1"/>
    <property type="molecule type" value="Genomic_DNA"/>
</dbReference>
<feature type="domain" description="TIP49 P-loop" evidence="11">
    <location>
        <begin position="1759"/>
        <end position="1940"/>
    </location>
</feature>
<dbReference type="InterPro" id="IPR036691">
    <property type="entry name" value="Endo/exonu/phosph_ase_sf"/>
</dbReference>
<evidence type="ECO:0000259" key="10">
    <source>
        <dbReference type="Pfam" id="PF03372"/>
    </source>
</evidence>
<evidence type="ECO:0000259" key="12">
    <source>
        <dbReference type="Pfam" id="PF13966"/>
    </source>
</evidence>
<dbReference type="GO" id="GO:0004519">
    <property type="term" value="F:endonuclease activity"/>
    <property type="evidence" value="ECO:0007669"/>
    <property type="project" value="InterPro"/>
</dbReference>
<dbReference type="InterPro" id="IPR020847">
    <property type="entry name" value="AP_endonuclease_F1_BS"/>
</dbReference>
<feature type="region of interest" description="Disordered" evidence="9">
    <location>
        <begin position="502"/>
        <end position="534"/>
    </location>
</feature>
<gene>
    <name evidence="14" type="ORF">FSB_LOCUS22151</name>
</gene>
<feature type="region of interest" description="Disordered" evidence="9">
    <location>
        <begin position="325"/>
        <end position="381"/>
    </location>
</feature>
<dbReference type="Gene3D" id="3.60.10.10">
    <property type="entry name" value="Endonuclease/exonuclease/phosphatase"/>
    <property type="match status" value="1"/>
</dbReference>
<feature type="domain" description="RuvB-like AAA-lid" evidence="13">
    <location>
        <begin position="1947"/>
        <end position="2012"/>
    </location>
</feature>
<dbReference type="GO" id="GO:0016787">
    <property type="term" value="F:hydrolase activity"/>
    <property type="evidence" value="ECO:0007669"/>
    <property type="project" value="UniProtKB-KW"/>
</dbReference>
<evidence type="ECO:0000256" key="9">
    <source>
        <dbReference type="SAM" id="MobiDB-lite"/>
    </source>
</evidence>
<keyword evidence="5" id="KW-0378">Hydrolase</keyword>
<dbReference type="SUPFAM" id="SSF50249">
    <property type="entry name" value="Nucleic acid-binding proteins"/>
    <property type="match status" value="1"/>
</dbReference>
<feature type="domain" description="Endonuclease/exonuclease/phosphatase" evidence="10">
    <location>
        <begin position="795"/>
        <end position="1012"/>
    </location>
</feature>
<comment type="similarity">
    <text evidence="2">Belongs to the RuvB family.</text>
</comment>
<keyword evidence="6" id="KW-0347">Helicase</keyword>
<evidence type="ECO:0000256" key="3">
    <source>
        <dbReference type="ARBA" id="ARBA00012551"/>
    </source>
</evidence>
<protein>
    <recommendedName>
        <fullName evidence="3">DNA helicase</fullName>
        <ecNumber evidence="3">3.6.4.12</ecNumber>
    </recommendedName>
</protein>
<comment type="subcellular location">
    <subcellularLocation>
        <location evidence="1">Nucleus</location>
    </subcellularLocation>
</comment>
<dbReference type="PROSITE" id="PS00726">
    <property type="entry name" value="AP_NUCLEASE_F1_1"/>
    <property type="match status" value="1"/>
</dbReference>
<dbReference type="InterPro" id="IPR041048">
    <property type="entry name" value="RuvB-like_C"/>
</dbReference>
<feature type="region of interest" description="Disordered" evidence="9">
    <location>
        <begin position="451"/>
        <end position="489"/>
    </location>
</feature>
<evidence type="ECO:0000256" key="6">
    <source>
        <dbReference type="ARBA" id="ARBA00022806"/>
    </source>
</evidence>
<feature type="compositionally biased region" description="Basic and acidic residues" evidence="9">
    <location>
        <begin position="471"/>
        <end position="489"/>
    </location>
</feature>
<dbReference type="PANTHER" id="PTHR11093">
    <property type="entry name" value="RUVB-RELATED REPTIN AND PONTIN"/>
    <property type="match status" value="1"/>
</dbReference>
<dbReference type="Gene3D" id="1.10.8.60">
    <property type="match status" value="1"/>
</dbReference>
<dbReference type="Gene3D" id="3.40.50.300">
    <property type="entry name" value="P-loop containing nucleotide triphosphate hydrolases"/>
    <property type="match status" value="2"/>
</dbReference>
<keyword evidence="4" id="KW-0547">Nucleotide-binding</keyword>
<evidence type="ECO:0000256" key="4">
    <source>
        <dbReference type="ARBA" id="ARBA00022741"/>
    </source>
</evidence>
<dbReference type="GO" id="GO:0003677">
    <property type="term" value="F:DNA binding"/>
    <property type="evidence" value="ECO:0007669"/>
    <property type="project" value="InterPro"/>
</dbReference>
<dbReference type="Pfam" id="PF06068">
    <property type="entry name" value="TIP49"/>
    <property type="match status" value="2"/>
</dbReference>
<proteinExistence type="inferred from homology"/>
<keyword evidence="8" id="KW-0539">Nucleus</keyword>
<evidence type="ECO:0000313" key="14">
    <source>
        <dbReference type="EMBL" id="SPC94269.1"/>
    </source>
</evidence>
<evidence type="ECO:0000259" key="11">
    <source>
        <dbReference type="Pfam" id="PF06068"/>
    </source>
</evidence>
<dbReference type="GO" id="GO:0003678">
    <property type="term" value="F:DNA helicase activity"/>
    <property type="evidence" value="ECO:0007669"/>
    <property type="project" value="UniProtKB-EC"/>
</dbReference>
<dbReference type="GO" id="GO:0006281">
    <property type="term" value="P:DNA repair"/>
    <property type="evidence" value="ECO:0007669"/>
    <property type="project" value="InterPro"/>
</dbReference>
<feature type="compositionally biased region" description="Basic and acidic residues" evidence="9">
    <location>
        <begin position="341"/>
        <end position="351"/>
    </location>
</feature>
<dbReference type="Pfam" id="PF03372">
    <property type="entry name" value="Exo_endo_phos"/>
    <property type="match status" value="1"/>
</dbReference>
<dbReference type="InterPro" id="IPR012340">
    <property type="entry name" value="NA-bd_OB-fold"/>
</dbReference>
<evidence type="ECO:0000256" key="7">
    <source>
        <dbReference type="ARBA" id="ARBA00022840"/>
    </source>
</evidence>
<dbReference type="EC" id="3.6.4.12" evidence="3"/>
<dbReference type="InterPro" id="IPR010339">
    <property type="entry name" value="TIP49_P-loop"/>
</dbReference>
<evidence type="ECO:0000259" key="13">
    <source>
        <dbReference type="Pfam" id="PF17856"/>
    </source>
</evidence>
<dbReference type="SUPFAM" id="SSF52540">
    <property type="entry name" value="P-loop containing nucleoside triphosphate hydrolases"/>
    <property type="match status" value="1"/>
</dbReference>
<feature type="compositionally biased region" description="Polar residues" evidence="9">
    <location>
        <begin position="502"/>
        <end position="511"/>
    </location>
</feature>
<dbReference type="InterPro" id="IPR027238">
    <property type="entry name" value="RuvB-like"/>
</dbReference>
<feature type="compositionally biased region" description="Basic and acidic residues" evidence="9">
    <location>
        <begin position="359"/>
        <end position="381"/>
    </location>
</feature>
<organism evidence="14">
    <name type="scientific">Fagus sylvatica</name>
    <name type="common">Beechnut</name>
    <dbReference type="NCBI Taxonomy" id="28930"/>
    <lineage>
        <taxon>Eukaryota</taxon>
        <taxon>Viridiplantae</taxon>
        <taxon>Streptophyta</taxon>
        <taxon>Embryophyta</taxon>
        <taxon>Tracheophyta</taxon>
        <taxon>Spermatophyta</taxon>
        <taxon>Magnoliopsida</taxon>
        <taxon>eudicotyledons</taxon>
        <taxon>Gunneridae</taxon>
        <taxon>Pentapetalae</taxon>
        <taxon>rosids</taxon>
        <taxon>fabids</taxon>
        <taxon>Fagales</taxon>
        <taxon>Fagaceae</taxon>
        <taxon>Fagus</taxon>
    </lineage>
</organism>
<accession>A0A2N9G4I4</accession>
<evidence type="ECO:0000256" key="8">
    <source>
        <dbReference type="ARBA" id="ARBA00023242"/>
    </source>
</evidence>
<feature type="domain" description="Reverse transcriptase zinc-binding" evidence="12">
    <location>
        <begin position="1630"/>
        <end position="1677"/>
    </location>
</feature>
<dbReference type="GO" id="GO:0005634">
    <property type="term" value="C:nucleus"/>
    <property type="evidence" value="ECO:0007669"/>
    <property type="project" value="UniProtKB-SubCell"/>
</dbReference>
<dbReference type="SUPFAM" id="SSF56219">
    <property type="entry name" value="DNase I-like"/>
    <property type="match status" value="1"/>
</dbReference>